<dbReference type="InterPro" id="IPR005467">
    <property type="entry name" value="His_kinase_dom"/>
</dbReference>
<evidence type="ECO:0000256" key="11">
    <source>
        <dbReference type="ARBA" id="ARBA00023170"/>
    </source>
</evidence>
<keyword evidence="9" id="KW-0157">Chromophore</keyword>
<dbReference type="CDD" id="cd00082">
    <property type="entry name" value="HisKA"/>
    <property type="match status" value="1"/>
</dbReference>
<keyword evidence="11" id="KW-0675">Receptor</keyword>
<evidence type="ECO:0000256" key="8">
    <source>
        <dbReference type="ARBA" id="ARBA00022777"/>
    </source>
</evidence>
<evidence type="ECO:0000256" key="9">
    <source>
        <dbReference type="ARBA" id="ARBA00022991"/>
    </source>
</evidence>
<evidence type="ECO:0000256" key="4">
    <source>
        <dbReference type="ARBA" id="ARBA00012438"/>
    </source>
</evidence>
<protein>
    <recommendedName>
        <fullName evidence="4">histidine kinase</fullName>
        <ecNumber evidence="4">2.7.13.3</ecNumber>
    </recommendedName>
</protein>
<keyword evidence="5" id="KW-0600">Photoreceptor protein</keyword>
<dbReference type="SUPFAM" id="SSF55874">
    <property type="entry name" value="ATPase domain of HSP90 chaperone/DNA topoisomerase II/histidine kinase"/>
    <property type="match status" value="1"/>
</dbReference>
<dbReference type="Pfam" id="PF01590">
    <property type="entry name" value="GAF"/>
    <property type="match status" value="1"/>
</dbReference>
<evidence type="ECO:0000256" key="1">
    <source>
        <dbReference type="ARBA" id="ARBA00000085"/>
    </source>
</evidence>
<accession>A0ABV7T6D6</accession>
<evidence type="ECO:0000256" key="2">
    <source>
        <dbReference type="ARBA" id="ARBA00006402"/>
    </source>
</evidence>
<keyword evidence="8" id="KW-0418">Kinase</keyword>
<keyword evidence="6" id="KW-0716">Sensory transduction</keyword>
<gene>
    <name evidence="15" type="ORF">ACFOMF_13380</name>
</gene>
<dbReference type="Pfam" id="PF00512">
    <property type="entry name" value="HisKA"/>
    <property type="match status" value="1"/>
</dbReference>
<dbReference type="CDD" id="cd00130">
    <property type="entry name" value="PAS"/>
    <property type="match status" value="1"/>
</dbReference>
<dbReference type="Gene3D" id="3.30.450.40">
    <property type="match status" value="1"/>
</dbReference>
<dbReference type="InterPro" id="IPR000014">
    <property type="entry name" value="PAS"/>
</dbReference>
<dbReference type="PROSITE" id="PS50109">
    <property type="entry name" value="HIS_KIN"/>
    <property type="match status" value="1"/>
</dbReference>
<dbReference type="PANTHER" id="PTHR42878">
    <property type="entry name" value="TWO-COMPONENT HISTIDINE KINASE"/>
    <property type="match status" value="1"/>
</dbReference>
<dbReference type="SUPFAM" id="SSF55785">
    <property type="entry name" value="PYP-like sensor domain (PAS domain)"/>
    <property type="match status" value="1"/>
</dbReference>
<dbReference type="SUPFAM" id="SSF47384">
    <property type="entry name" value="Homodimeric domain of signal transducing histidine kinase"/>
    <property type="match status" value="1"/>
</dbReference>
<evidence type="ECO:0000256" key="7">
    <source>
        <dbReference type="ARBA" id="ARBA00022679"/>
    </source>
</evidence>
<evidence type="ECO:0000259" key="13">
    <source>
        <dbReference type="PROSITE" id="PS50109"/>
    </source>
</evidence>
<feature type="domain" description="Phytochrome chromophore attachment site" evidence="12">
    <location>
        <begin position="155"/>
        <end position="310"/>
    </location>
</feature>
<evidence type="ECO:0000256" key="6">
    <source>
        <dbReference type="ARBA" id="ARBA00022606"/>
    </source>
</evidence>
<dbReference type="Gene3D" id="3.30.450.270">
    <property type="match status" value="1"/>
</dbReference>
<dbReference type="InterPro" id="IPR013654">
    <property type="entry name" value="PAS_2"/>
</dbReference>
<keyword evidence="15" id="KW-0067">ATP-binding</keyword>
<dbReference type="InterPro" id="IPR036097">
    <property type="entry name" value="HisK_dim/P_sf"/>
</dbReference>
<dbReference type="Pfam" id="PF08446">
    <property type="entry name" value="PAS_2"/>
    <property type="match status" value="1"/>
</dbReference>
<dbReference type="Pfam" id="PF00360">
    <property type="entry name" value="PHY"/>
    <property type="match status" value="1"/>
</dbReference>
<dbReference type="Gene3D" id="1.10.287.130">
    <property type="match status" value="1"/>
</dbReference>
<sequence>MATTELERLAALLGSSTACADEPIRTPGSIQPHGFLFVLDEQLRITQLSENVQQWLGVAPEQLIGQTPTAWLDDGPASLVERLKQLAHDEPHPFHVGDLRLLGDRENLRFACTAHRSGNAFILEFEPVERSSHDAAASLYPLVHRFVAKLKHDASVEELCRFACTEFKQITGFGRVMAYRFDVGGNGKVLAETAGPGYDSYLGLCFPASDIPAQARTLYLANRIRVIPTADYHPVGLRAPASGEPLDLSFAGLRSVSPVHLQYMRNMGTQASMSISIVVQGQLWGMISCHDLAPRTVGLQTRTACELLGRILSLQIEARELQALAERQLQLRQLIVRMLSAMADEDSISEGLKAVPDALLGFGGACGAAIVFADQIELIGHTPAAGGVAALVDQLAGRGDRAEVFHSDNLGIDLPGLPGFDDIAGAMALSISELHPHYLIWFRPEVVRTVTWAGQPAKSLDERGVLNPRNSFESWQETSHGTSLPWESVELESARDLRAALLGIVLRKAEELAQLAGELSRSNKELEAFSYSVSHDLRAPLRHIAGYAELLGDFDGSNLSERGLRFLENIGDSARFAGTLVDNLLSFSQMGRAALHLSDVNLEALIEAIRQEMTPDYEGRDIHWKVDTLPIVVADAAFIHLALRNLLSNAIKYTRGREPAVIEVGTLPGEEETILFIRDNGVGFDMEYVGKLFGVFQRLHHVDEFEGTGIGLASVRRIIERHEGCVWAEGAPGQGATFYFSLPRHSYSSVM</sequence>
<dbReference type="InterPro" id="IPR043150">
    <property type="entry name" value="Phytochrome_PHY_sf"/>
</dbReference>
<dbReference type="Gene3D" id="3.30.565.10">
    <property type="entry name" value="Histidine kinase-like ATPase, C-terminal domain"/>
    <property type="match status" value="1"/>
</dbReference>
<dbReference type="PROSITE" id="PS50112">
    <property type="entry name" value="PAS"/>
    <property type="match status" value="1"/>
</dbReference>
<comment type="catalytic activity">
    <reaction evidence="1">
        <text>ATP + protein L-histidine = ADP + protein N-phospho-L-histidine.</text>
        <dbReference type="EC" id="2.7.13.3"/>
    </reaction>
</comment>
<dbReference type="PRINTS" id="PR01033">
    <property type="entry name" value="PHYTOCHROME"/>
</dbReference>
<dbReference type="EMBL" id="JBHRXZ010000022">
    <property type="protein sequence ID" value="MFC3608774.1"/>
    <property type="molecule type" value="Genomic_DNA"/>
</dbReference>
<feature type="domain" description="PAS" evidence="14">
    <location>
        <begin position="36"/>
        <end position="67"/>
    </location>
</feature>
<dbReference type="InterPro" id="IPR035965">
    <property type="entry name" value="PAS-like_dom_sf"/>
</dbReference>
<dbReference type="InterPro" id="IPR050351">
    <property type="entry name" value="BphY/WalK/GraS-like"/>
</dbReference>
<evidence type="ECO:0000313" key="16">
    <source>
        <dbReference type="Proteomes" id="UP001595630"/>
    </source>
</evidence>
<dbReference type="Gene3D" id="3.30.450.20">
    <property type="entry name" value="PAS domain"/>
    <property type="match status" value="1"/>
</dbReference>
<dbReference type="InterPro" id="IPR001294">
    <property type="entry name" value="Phytochrome"/>
</dbReference>
<evidence type="ECO:0000259" key="14">
    <source>
        <dbReference type="PROSITE" id="PS50112"/>
    </source>
</evidence>
<dbReference type="InterPro" id="IPR003018">
    <property type="entry name" value="GAF"/>
</dbReference>
<comment type="caution">
    <text evidence="15">The sequence shown here is derived from an EMBL/GenBank/DDBJ whole genome shotgun (WGS) entry which is preliminary data.</text>
</comment>
<dbReference type="InterPro" id="IPR016132">
    <property type="entry name" value="Phyto_chromo_attachment"/>
</dbReference>
<dbReference type="Proteomes" id="UP001595630">
    <property type="component" value="Unassembled WGS sequence"/>
</dbReference>
<name>A0ABV7T6D6_9GAMM</name>
<evidence type="ECO:0000256" key="3">
    <source>
        <dbReference type="ARBA" id="ARBA00011738"/>
    </source>
</evidence>
<comment type="similarity">
    <text evidence="2">In the N-terminal section; belongs to the phytochrome family.</text>
</comment>
<dbReference type="EC" id="2.7.13.3" evidence="4"/>
<reference evidence="16" key="1">
    <citation type="journal article" date="2019" name="Int. J. Syst. Evol. Microbiol.">
        <title>The Global Catalogue of Microorganisms (GCM) 10K type strain sequencing project: providing services to taxonomists for standard genome sequencing and annotation.</title>
        <authorList>
            <consortium name="The Broad Institute Genomics Platform"/>
            <consortium name="The Broad Institute Genome Sequencing Center for Infectious Disease"/>
            <person name="Wu L."/>
            <person name="Ma J."/>
        </authorList>
    </citation>
    <scope>NUCLEOTIDE SEQUENCE [LARGE SCALE GENOMIC DNA]</scope>
    <source>
        <strain evidence="16">KCTC 42447</strain>
    </source>
</reference>
<dbReference type="InterPro" id="IPR013515">
    <property type="entry name" value="Phytochrome_cen-reg"/>
</dbReference>
<dbReference type="SMART" id="SM00388">
    <property type="entry name" value="HisKA"/>
    <property type="match status" value="1"/>
</dbReference>
<dbReference type="InterPro" id="IPR036890">
    <property type="entry name" value="HATPase_C_sf"/>
</dbReference>
<keyword evidence="15" id="KW-0547">Nucleotide-binding</keyword>
<dbReference type="SUPFAM" id="SSF55781">
    <property type="entry name" value="GAF domain-like"/>
    <property type="match status" value="2"/>
</dbReference>
<dbReference type="InterPro" id="IPR003594">
    <property type="entry name" value="HATPase_dom"/>
</dbReference>
<evidence type="ECO:0000256" key="5">
    <source>
        <dbReference type="ARBA" id="ARBA00022543"/>
    </source>
</evidence>
<organism evidence="15 16">
    <name type="scientific">Stutzerimonas tarimensis</name>
    <dbReference type="NCBI Taxonomy" id="1507735"/>
    <lineage>
        <taxon>Bacteria</taxon>
        <taxon>Pseudomonadati</taxon>
        <taxon>Pseudomonadota</taxon>
        <taxon>Gammaproteobacteria</taxon>
        <taxon>Pseudomonadales</taxon>
        <taxon>Pseudomonadaceae</taxon>
        <taxon>Stutzerimonas</taxon>
    </lineage>
</organism>
<dbReference type="RefSeq" id="WP_386365615.1">
    <property type="nucleotide sequence ID" value="NZ_JBHRXZ010000022.1"/>
</dbReference>
<dbReference type="GO" id="GO:0005524">
    <property type="term" value="F:ATP binding"/>
    <property type="evidence" value="ECO:0007669"/>
    <property type="project" value="UniProtKB-KW"/>
</dbReference>
<dbReference type="PROSITE" id="PS50046">
    <property type="entry name" value="PHYTOCHROME_2"/>
    <property type="match status" value="1"/>
</dbReference>
<dbReference type="InterPro" id="IPR029016">
    <property type="entry name" value="GAF-like_dom_sf"/>
</dbReference>
<evidence type="ECO:0000259" key="12">
    <source>
        <dbReference type="PROSITE" id="PS50046"/>
    </source>
</evidence>
<comment type="subunit">
    <text evidence="3">Homodimer.</text>
</comment>
<evidence type="ECO:0000313" key="15">
    <source>
        <dbReference type="EMBL" id="MFC3608774.1"/>
    </source>
</evidence>
<dbReference type="SMART" id="SM00387">
    <property type="entry name" value="HATPase_c"/>
    <property type="match status" value="1"/>
</dbReference>
<evidence type="ECO:0000256" key="10">
    <source>
        <dbReference type="ARBA" id="ARBA00023136"/>
    </source>
</evidence>
<keyword evidence="7" id="KW-0808">Transferase</keyword>
<feature type="domain" description="Histidine kinase" evidence="13">
    <location>
        <begin position="532"/>
        <end position="746"/>
    </location>
</feature>
<dbReference type="InterPro" id="IPR003661">
    <property type="entry name" value="HisK_dim/P_dom"/>
</dbReference>
<keyword evidence="16" id="KW-1185">Reference proteome</keyword>
<keyword evidence="10" id="KW-0472">Membrane</keyword>
<dbReference type="PANTHER" id="PTHR42878:SF15">
    <property type="entry name" value="BACTERIOPHYTOCHROME"/>
    <property type="match status" value="1"/>
</dbReference>
<dbReference type="Pfam" id="PF02518">
    <property type="entry name" value="HATPase_c"/>
    <property type="match status" value="1"/>
</dbReference>
<proteinExistence type="inferred from homology"/>
<dbReference type="SMART" id="SM00065">
    <property type="entry name" value="GAF"/>
    <property type="match status" value="1"/>
</dbReference>